<dbReference type="EMBL" id="LCRM01000053">
    <property type="protein sequence ID" value="KKW35102.1"/>
    <property type="molecule type" value="Genomic_DNA"/>
</dbReference>
<evidence type="ECO:0000313" key="3">
    <source>
        <dbReference type="Proteomes" id="UP000034290"/>
    </source>
</evidence>
<accession>A0A0G2A2P7</accession>
<dbReference type="Pfam" id="PF09527">
    <property type="entry name" value="ATPase_gene1"/>
    <property type="match status" value="1"/>
</dbReference>
<organism evidence="2 3">
    <name type="scientific">Candidatus Giovannonibacteria bacterium GW2011_GWA2_53_7</name>
    <dbReference type="NCBI Taxonomy" id="1618650"/>
    <lineage>
        <taxon>Bacteria</taxon>
        <taxon>Candidatus Giovannoniibacteriota</taxon>
    </lineage>
</organism>
<gene>
    <name evidence="2" type="ORF">UY81_C0053G0008</name>
</gene>
<feature type="transmembrane region" description="Helical" evidence="1">
    <location>
        <begin position="15"/>
        <end position="37"/>
    </location>
</feature>
<feature type="transmembrane region" description="Helical" evidence="1">
    <location>
        <begin position="49"/>
        <end position="68"/>
    </location>
</feature>
<keyword evidence="1" id="KW-1133">Transmembrane helix</keyword>
<reference evidence="2 3" key="1">
    <citation type="journal article" date="2015" name="Nature">
        <title>rRNA introns, odd ribosomes, and small enigmatic genomes across a large radiation of phyla.</title>
        <authorList>
            <person name="Brown C.T."/>
            <person name="Hug L.A."/>
            <person name="Thomas B.C."/>
            <person name="Sharon I."/>
            <person name="Castelle C.J."/>
            <person name="Singh A."/>
            <person name="Wilkins M.J."/>
            <person name="Williams K.H."/>
            <person name="Banfield J.F."/>
        </authorList>
    </citation>
    <scope>NUCLEOTIDE SEQUENCE [LARGE SCALE GENOMIC DNA]</scope>
</reference>
<sequence>METSKANGNGASLRLAFKIAADFGITLAVPAVVAALVGVRLDARFGTRPWLLVLCLIIAFALTGLWIVQKAKRYKALYEKI</sequence>
<dbReference type="InterPro" id="IPR032820">
    <property type="entry name" value="ATPase_put"/>
</dbReference>
<dbReference type="AlphaFoldDB" id="A0A0G2A2P7"/>
<dbReference type="Proteomes" id="UP000034290">
    <property type="component" value="Unassembled WGS sequence"/>
</dbReference>
<protein>
    <recommendedName>
        <fullName evidence="4">AtpZ/AtpI family protein</fullName>
    </recommendedName>
</protein>
<name>A0A0G2A2P7_9BACT</name>
<evidence type="ECO:0000256" key="1">
    <source>
        <dbReference type="SAM" id="Phobius"/>
    </source>
</evidence>
<keyword evidence="1" id="KW-0472">Membrane</keyword>
<proteinExistence type="predicted"/>
<keyword evidence="1" id="KW-0812">Transmembrane</keyword>
<comment type="caution">
    <text evidence="2">The sequence shown here is derived from an EMBL/GenBank/DDBJ whole genome shotgun (WGS) entry which is preliminary data.</text>
</comment>
<evidence type="ECO:0000313" key="2">
    <source>
        <dbReference type="EMBL" id="KKW35102.1"/>
    </source>
</evidence>
<evidence type="ECO:0008006" key="4">
    <source>
        <dbReference type="Google" id="ProtNLM"/>
    </source>
</evidence>